<dbReference type="STRING" id="1076935.U4LFP3"/>
<dbReference type="EMBL" id="HF935497">
    <property type="protein sequence ID" value="CCX30924.1"/>
    <property type="molecule type" value="Genomic_DNA"/>
</dbReference>
<dbReference type="FunFam" id="2.130.10.10:FF:001194">
    <property type="entry name" value="Unplaced genomic scaffold supercont1.1, whole genome shotgun sequence"/>
    <property type="match status" value="1"/>
</dbReference>
<dbReference type="Proteomes" id="UP000018144">
    <property type="component" value="Unassembled WGS sequence"/>
</dbReference>
<dbReference type="SMART" id="SM00320">
    <property type="entry name" value="WD40"/>
    <property type="match status" value="4"/>
</dbReference>
<comment type="similarity">
    <text evidence="2">Belongs to the WD repeat SWD2 family.</text>
</comment>
<dbReference type="SUPFAM" id="SSF50978">
    <property type="entry name" value="WD40 repeat-like"/>
    <property type="match status" value="1"/>
</dbReference>
<dbReference type="PROSITE" id="PS50294">
    <property type="entry name" value="WD_REPEATS_REGION"/>
    <property type="match status" value="1"/>
</dbReference>
<keyword evidence="5" id="KW-0539">Nucleus</keyword>
<dbReference type="GO" id="GO:0016070">
    <property type="term" value="P:RNA metabolic process"/>
    <property type="evidence" value="ECO:0007669"/>
    <property type="project" value="UniProtKB-ARBA"/>
</dbReference>
<proteinExistence type="inferred from homology"/>
<evidence type="ECO:0000313" key="8">
    <source>
        <dbReference type="Proteomes" id="UP000018144"/>
    </source>
</evidence>
<protein>
    <submittedName>
        <fullName evidence="7">Similar to Uncharacterized WD repeat-containing protein C824.04 acc. no. Q9UT39</fullName>
    </submittedName>
</protein>
<dbReference type="OrthoDB" id="27537at2759"/>
<name>U4LFP3_PYROM</name>
<evidence type="ECO:0000256" key="2">
    <source>
        <dbReference type="ARBA" id="ARBA00005616"/>
    </source>
</evidence>
<evidence type="ECO:0000256" key="4">
    <source>
        <dbReference type="ARBA" id="ARBA00022737"/>
    </source>
</evidence>
<dbReference type="GO" id="GO:0003682">
    <property type="term" value="F:chromatin binding"/>
    <property type="evidence" value="ECO:0007669"/>
    <property type="project" value="TreeGrafter"/>
</dbReference>
<dbReference type="Gene3D" id="2.130.10.10">
    <property type="entry name" value="YVTN repeat-like/Quinoprotein amine dehydrogenase"/>
    <property type="match status" value="1"/>
</dbReference>
<evidence type="ECO:0000256" key="6">
    <source>
        <dbReference type="PROSITE-ProRule" id="PRU00221"/>
    </source>
</evidence>
<dbReference type="Pfam" id="PF00400">
    <property type="entry name" value="WD40"/>
    <property type="match status" value="2"/>
</dbReference>
<dbReference type="GO" id="GO:0048188">
    <property type="term" value="C:Set1C/COMPASS complex"/>
    <property type="evidence" value="ECO:0007669"/>
    <property type="project" value="TreeGrafter"/>
</dbReference>
<dbReference type="PANTHER" id="PTHR19861:SF0">
    <property type="entry name" value="WD REPEAT-CONTAINING PROTEIN 82"/>
    <property type="match status" value="1"/>
</dbReference>
<feature type="repeat" description="WD" evidence="6">
    <location>
        <begin position="120"/>
        <end position="155"/>
    </location>
</feature>
<dbReference type="OMA" id="HNEGYIR"/>
<sequence length="367" mass="41294">MPPSLTSSRPHRERESIKLSETIHRFRPSKSFSNISPGAEITSLDFDDRGELCIASADDETLQLYDCISGRHQKTLFSKKYGCHLAKFTHSSSNIIYASTKGDDTIRYLSLHDNSYIRYFKGHRRLVNSLEVSPVDDQFISCSADDTVRLWDLKSSNCHGLLNLPSPSLAAFDPSGIIFAVASQASSSIMLYDLRNYDKAPFTTFTITDDAFLSAYSYPPRMPQWSKLEFSNDGKLMLLGTRGHSHYVIDSFAENTSKFLYRVLRPRGFTLPEKEGKETSGSVCFTPDGRYIVGGQGERGVAIWDTNKQPDEKKSLLPSWDLVENVRTQASVVAFNHKTNLLATAYKEAVFWLPEQHAPDPPQSPQR</sequence>
<evidence type="ECO:0000256" key="1">
    <source>
        <dbReference type="ARBA" id="ARBA00004123"/>
    </source>
</evidence>
<dbReference type="PROSITE" id="PS50082">
    <property type="entry name" value="WD_REPEATS_2"/>
    <property type="match status" value="1"/>
</dbReference>
<evidence type="ECO:0000256" key="3">
    <source>
        <dbReference type="ARBA" id="ARBA00022574"/>
    </source>
</evidence>
<evidence type="ECO:0000256" key="5">
    <source>
        <dbReference type="ARBA" id="ARBA00023242"/>
    </source>
</evidence>
<dbReference type="InterPro" id="IPR036322">
    <property type="entry name" value="WD40_repeat_dom_sf"/>
</dbReference>
<dbReference type="PANTHER" id="PTHR19861">
    <property type="entry name" value="WD40 REPEAT PROTEIN SWD2"/>
    <property type="match status" value="1"/>
</dbReference>
<dbReference type="AlphaFoldDB" id="U4LFP3"/>
<dbReference type="InterPro" id="IPR037867">
    <property type="entry name" value="Swd2/WDR82"/>
</dbReference>
<dbReference type="eggNOG" id="KOG1446">
    <property type="taxonomic scope" value="Eukaryota"/>
</dbReference>
<dbReference type="InterPro" id="IPR001680">
    <property type="entry name" value="WD40_rpt"/>
</dbReference>
<keyword evidence="4" id="KW-0677">Repeat</keyword>
<evidence type="ECO:0000313" key="7">
    <source>
        <dbReference type="EMBL" id="CCX30924.1"/>
    </source>
</evidence>
<reference evidence="7 8" key="1">
    <citation type="journal article" date="2013" name="PLoS Genet.">
        <title>The genome and development-dependent transcriptomes of Pyronema confluens: a window into fungal evolution.</title>
        <authorList>
            <person name="Traeger S."/>
            <person name="Altegoer F."/>
            <person name="Freitag M."/>
            <person name="Gabaldon T."/>
            <person name="Kempken F."/>
            <person name="Kumar A."/>
            <person name="Marcet-Houben M."/>
            <person name="Poggeler S."/>
            <person name="Stajich J.E."/>
            <person name="Nowrousian M."/>
        </authorList>
    </citation>
    <scope>NUCLEOTIDE SEQUENCE [LARGE SCALE GENOMIC DNA]</scope>
    <source>
        <strain evidence="8">CBS 100304</strain>
        <tissue evidence="7">Vegetative mycelium</tissue>
    </source>
</reference>
<accession>U4LFP3</accession>
<dbReference type="InterPro" id="IPR015943">
    <property type="entry name" value="WD40/YVTN_repeat-like_dom_sf"/>
</dbReference>
<gene>
    <name evidence="7" type="ORF">PCON_09525</name>
</gene>
<comment type="subcellular location">
    <subcellularLocation>
        <location evidence="1">Nucleus</location>
    </subcellularLocation>
</comment>
<keyword evidence="3 6" id="KW-0853">WD repeat</keyword>
<organism evidence="7 8">
    <name type="scientific">Pyronema omphalodes (strain CBS 100304)</name>
    <name type="common">Pyronema confluens</name>
    <dbReference type="NCBI Taxonomy" id="1076935"/>
    <lineage>
        <taxon>Eukaryota</taxon>
        <taxon>Fungi</taxon>
        <taxon>Dikarya</taxon>
        <taxon>Ascomycota</taxon>
        <taxon>Pezizomycotina</taxon>
        <taxon>Pezizomycetes</taxon>
        <taxon>Pezizales</taxon>
        <taxon>Pyronemataceae</taxon>
        <taxon>Pyronema</taxon>
    </lineage>
</organism>
<keyword evidence="8" id="KW-1185">Reference proteome</keyword>